<dbReference type="InterPro" id="IPR042099">
    <property type="entry name" value="ANL_N_sf"/>
</dbReference>
<name>B2YI62_9CREN</name>
<organism evidence="1">
    <name type="scientific">uncultured crenarchaeote MCG</name>
    <dbReference type="NCBI Taxonomy" id="529375"/>
    <lineage>
        <taxon>Archaea</taxon>
        <taxon>Thermoproteota</taxon>
        <taxon>environmental samples</taxon>
    </lineage>
</organism>
<sequence length="380" mass="43623">MLPENESIRSILEPIIGPWYKSLENPEKAQQQTLIDLLKKYCSTDYGKRHNAIQTRAVEDYQRNFPIIDYAGLVPYLAEIKNGNYQTILAEPAVSWVMTRGSTAKTSKVLPATQTHLKQIFTCGARALIHFALRKKNFEVFTGNILNLNFPSSVHTMILDGKEMTYGYSSGTYARLNPMFDRVSLIPRQEEVDSLGSGIAREDWEQRFELVYQQAREEPVTAAMGVTPVILAFARYLKHKHGKMPSDLWKPEALFCTSVRKIQFKYAPVLRKYFGNVPVVEMYTATEGVFAQQYDDLPYVTPNYDSYFFEALTGKGVKMLHELKRGEWGRLIISTCMFPRYDIGDLVESAGGNYFRIFGRHNTMTLLEHKLYRAFLGWLL</sequence>
<dbReference type="PANTHER" id="PTHR31901:SF9">
    <property type="entry name" value="GH3 DOMAIN-CONTAINING PROTEIN"/>
    <property type="match status" value="1"/>
</dbReference>
<accession>B2YI62</accession>
<dbReference type="Pfam" id="PF03321">
    <property type="entry name" value="GH3"/>
    <property type="match status" value="1"/>
</dbReference>
<dbReference type="Gene3D" id="3.40.50.12780">
    <property type="entry name" value="N-terminal domain of ligase-like"/>
    <property type="match status" value="1"/>
</dbReference>
<protein>
    <submittedName>
        <fullName evidence="1">Putative auxin-regulated protein</fullName>
    </submittedName>
</protein>
<evidence type="ECO:0000313" key="1">
    <source>
        <dbReference type="EMBL" id="ACD50066.1"/>
    </source>
</evidence>
<reference evidence="1" key="1">
    <citation type="journal article" date="2009" name="ISME J.">
        <title>An uncultivated crenarchaeota contains functional bacteriochlorophyll a synthase.</title>
        <authorList>
            <person name="Meng J."/>
            <person name="Wang F."/>
            <person name="Wang F."/>
            <person name="Zheng Y."/>
            <person name="Peng X."/>
            <person name="Zhou H."/>
            <person name="Xiao X."/>
        </authorList>
    </citation>
    <scope>NUCLEOTIDE SEQUENCE</scope>
</reference>
<dbReference type="GO" id="GO:0005737">
    <property type="term" value="C:cytoplasm"/>
    <property type="evidence" value="ECO:0007669"/>
    <property type="project" value="TreeGrafter"/>
</dbReference>
<dbReference type="EMBL" id="EU559699">
    <property type="protein sequence ID" value="ACD50066.1"/>
    <property type="molecule type" value="Genomic_DNA"/>
</dbReference>
<dbReference type="InterPro" id="IPR004993">
    <property type="entry name" value="GH3"/>
</dbReference>
<dbReference type="AlphaFoldDB" id="B2YI62"/>
<dbReference type="PANTHER" id="PTHR31901">
    <property type="entry name" value="GH3 DOMAIN-CONTAINING PROTEIN"/>
    <property type="match status" value="1"/>
</dbReference>
<dbReference type="GO" id="GO:0016881">
    <property type="term" value="F:acid-amino acid ligase activity"/>
    <property type="evidence" value="ECO:0007669"/>
    <property type="project" value="TreeGrafter"/>
</dbReference>
<proteinExistence type="predicted"/>